<evidence type="ECO:0000313" key="7">
    <source>
        <dbReference type="Proteomes" id="UP001568698"/>
    </source>
</evidence>
<comment type="subcellular location">
    <subcellularLocation>
        <location evidence="1">Cell envelope</location>
    </subcellularLocation>
</comment>
<dbReference type="PIRSF" id="PIRSF006470">
    <property type="entry name" value="DctB"/>
    <property type="match status" value="1"/>
</dbReference>
<feature type="signal peptide" evidence="5">
    <location>
        <begin position="1"/>
        <end position="27"/>
    </location>
</feature>
<dbReference type="PANTHER" id="PTHR33376:SF4">
    <property type="entry name" value="SIALIC ACID-BINDING PERIPLASMIC PROTEIN SIAP"/>
    <property type="match status" value="1"/>
</dbReference>
<name>A0ABV4K0E5_9BACT</name>
<evidence type="ECO:0000256" key="5">
    <source>
        <dbReference type="SAM" id="SignalP"/>
    </source>
</evidence>
<organism evidence="6 7">
    <name type="scientific">Pseudodesulfovibrio karagichevae</name>
    <dbReference type="NCBI Taxonomy" id="3239305"/>
    <lineage>
        <taxon>Bacteria</taxon>
        <taxon>Pseudomonadati</taxon>
        <taxon>Thermodesulfobacteriota</taxon>
        <taxon>Desulfovibrionia</taxon>
        <taxon>Desulfovibrionales</taxon>
        <taxon>Desulfovibrionaceae</taxon>
    </lineage>
</organism>
<feature type="chain" id="PRO_5047419373" evidence="5">
    <location>
        <begin position="28"/>
        <end position="355"/>
    </location>
</feature>
<dbReference type="InterPro" id="IPR018389">
    <property type="entry name" value="DctP_fam"/>
</dbReference>
<evidence type="ECO:0000256" key="2">
    <source>
        <dbReference type="ARBA" id="ARBA00009023"/>
    </source>
</evidence>
<comment type="similarity">
    <text evidence="2">Belongs to the bacterial solute-binding protein 7 family.</text>
</comment>
<proteinExistence type="inferred from homology"/>
<dbReference type="Proteomes" id="UP001568698">
    <property type="component" value="Unassembled WGS sequence"/>
</dbReference>
<evidence type="ECO:0000256" key="1">
    <source>
        <dbReference type="ARBA" id="ARBA00004196"/>
    </source>
</evidence>
<dbReference type="NCBIfam" id="TIGR00787">
    <property type="entry name" value="dctP"/>
    <property type="match status" value="1"/>
</dbReference>
<dbReference type="InterPro" id="IPR004682">
    <property type="entry name" value="TRAP_DctP"/>
</dbReference>
<keyword evidence="3" id="KW-0813">Transport</keyword>
<dbReference type="EMBL" id="JBGLYH010000013">
    <property type="protein sequence ID" value="MEZ7196415.1"/>
    <property type="molecule type" value="Genomic_DNA"/>
</dbReference>
<evidence type="ECO:0000313" key="6">
    <source>
        <dbReference type="EMBL" id="MEZ7196415.1"/>
    </source>
</evidence>
<dbReference type="RefSeq" id="WP_371385950.1">
    <property type="nucleotide sequence ID" value="NZ_JBGLYH010000013.1"/>
</dbReference>
<accession>A0ABV4K0E5</accession>
<dbReference type="InterPro" id="IPR038404">
    <property type="entry name" value="TRAP_DctP_sf"/>
</dbReference>
<dbReference type="Gene3D" id="3.40.190.170">
    <property type="entry name" value="Bacterial extracellular solute-binding protein, family 7"/>
    <property type="match status" value="1"/>
</dbReference>
<comment type="caution">
    <text evidence="6">The sequence shown here is derived from an EMBL/GenBank/DDBJ whole genome shotgun (WGS) entry which is preliminary data.</text>
</comment>
<dbReference type="Pfam" id="PF03480">
    <property type="entry name" value="DctP"/>
    <property type="match status" value="1"/>
</dbReference>
<reference evidence="6 7" key="1">
    <citation type="submission" date="2024-08" db="EMBL/GenBank/DDBJ databases">
        <title>Sulfate-reducing bacteria isolated from formation water of the oil field in Kazakhstan and description of Pseudodesulfovibrio sp.</title>
        <authorList>
            <person name="Bidzhieva S.K."/>
            <person name="Tourova T.P."/>
            <person name="Grouzdev D.S."/>
            <person name="Beletsky A.V."/>
            <person name="Sokolova D.S."/>
            <person name="Samigullina S.R."/>
            <person name="Poltaraus A.B."/>
            <person name="Avtukh A.N."/>
            <person name="Tereshina V.M."/>
            <person name="Zhaparov N.S."/>
            <person name="Mardanov A.V."/>
            <person name="Nazina T.N."/>
        </authorList>
    </citation>
    <scope>NUCLEOTIDE SEQUENCE [LARGE SCALE GENOMIC DNA]</scope>
    <source>
        <strain evidence="6 7">9FUS</strain>
    </source>
</reference>
<dbReference type="PANTHER" id="PTHR33376">
    <property type="match status" value="1"/>
</dbReference>
<sequence length="355" mass="39578">MSNFKLLKKAVVFAAVFVLMAVITANAGFKKEYKMQVTVGPKLYWGMGATKFAELVKEKTNGQINVKPYFGSALLKGAQLKSSQMVAKGVIDCAIDSTINISPVIPEANIFHLPFFLNNFETLDKVKFGQAGEAVFAAMRAKRIEPLGWAENGFRQLTNSKVAVKTPADMKGLRIRVVGNPLFIDTFRALGADPVNMNWGDAVAGFQQGVVDGQENPVGVLIPIQIYQYHKYATMWNYVVDPLIIYWNQQEWNAFPKDIQSAILEAAKEAGRFETALSRAGLDGDKSINILKDEFNYTMEVPDPIAFMKSKGMEIHMLTDEEREAFAQATRPVYDKWIQEIGPEVYEKAKADIAQ</sequence>
<evidence type="ECO:0000256" key="3">
    <source>
        <dbReference type="ARBA" id="ARBA00022448"/>
    </source>
</evidence>
<protein>
    <submittedName>
        <fullName evidence="6">DctP family TRAP transporter solute-binding subunit</fullName>
    </submittedName>
</protein>
<gene>
    <name evidence="6" type="ORF">AB6M95_06620</name>
</gene>
<dbReference type="NCBIfam" id="NF037995">
    <property type="entry name" value="TRAP_S1"/>
    <property type="match status" value="1"/>
</dbReference>
<evidence type="ECO:0000256" key="4">
    <source>
        <dbReference type="ARBA" id="ARBA00022729"/>
    </source>
</evidence>
<keyword evidence="4 5" id="KW-0732">Signal</keyword>
<keyword evidence="7" id="KW-1185">Reference proteome</keyword>